<evidence type="ECO:0000313" key="5">
    <source>
        <dbReference type="EMBL" id="ADR34433.1"/>
    </source>
</evidence>
<dbReference type="Pfam" id="PF25917">
    <property type="entry name" value="BSH_RND"/>
    <property type="match status" value="1"/>
</dbReference>
<comment type="similarity">
    <text evidence="1">Belongs to the membrane fusion protein (MFP) (TC 8.A.1) family.</text>
</comment>
<evidence type="ECO:0000313" key="6">
    <source>
        <dbReference type="Proteomes" id="UP000008721"/>
    </source>
</evidence>
<sequence length="244" mass="26752">MKLLLMTALSALSLWGDVYATFEAQAYREASLGMNASGIVKNLYVQRGDHVKKGSLLLELDSAEEQLSLQMAKADLEALSKETTFLSDQYARYEKSAQVFDKNTLDKLKSELGTKLAQRDRARLSIAYAEQKLSKMKLTAPFAGSISEKNIELGDMVSSMGGTPLFKLISDQTKLLIQYDSKFASQVKAGDRFCSSIDGKPTGKCSKIIKIYPSINTKNRQMTAEADGSGLRPGTFGDGMIMSK</sequence>
<dbReference type="KEGG" id="sku:Sulku_1772"/>
<dbReference type="RefSeq" id="WP_013460630.1">
    <property type="nucleotide sequence ID" value="NC_014762.1"/>
</dbReference>
<feature type="chain" id="PRO_5005673953" evidence="3">
    <location>
        <begin position="21"/>
        <end position="244"/>
    </location>
</feature>
<dbReference type="Gene3D" id="2.40.30.170">
    <property type="match status" value="1"/>
</dbReference>
<evidence type="ECO:0000256" key="3">
    <source>
        <dbReference type="SAM" id="SignalP"/>
    </source>
</evidence>
<protein>
    <submittedName>
        <fullName evidence="5">Secretion protein HlyD family protein</fullName>
    </submittedName>
</protein>
<feature type="domain" description="Multidrug resistance protein MdtA-like barrel-sandwich hybrid" evidence="4">
    <location>
        <begin position="29"/>
        <end position="160"/>
    </location>
</feature>
<reference evidence="5 6" key="1">
    <citation type="journal article" date="2012" name="Stand. Genomic Sci.">
        <title>Complete genome sequence of the sulfur compounds oxidizing chemolithoautotroph Sulfuricurvum kujiense type strain (YK-1(T)).</title>
        <authorList>
            <person name="Han C."/>
            <person name="Kotsyurbenko O."/>
            <person name="Chertkov O."/>
            <person name="Held B."/>
            <person name="Lapidus A."/>
            <person name="Nolan M."/>
            <person name="Lucas S."/>
            <person name="Hammon N."/>
            <person name="Deshpande S."/>
            <person name="Cheng J.F."/>
            <person name="Tapia R."/>
            <person name="Goodwin L.A."/>
            <person name="Pitluck S."/>
            <person name="Liolios K."/>
            <person name="Pagani I."/>
            <person name="Ivanova N."/>
            <person name="Mavromatis K."/>
            <person name="Mikhailova N."/>
            <person name="Pati A."/>
            <person name="Chen A."/>
            <person name="Palaniappan K."/>
            <person name="Land M."/>
            <person name="Hauser L."/>
            <person name="Chang Y.J."/>
            <person name="Jeffries C.D."/>
            <person name="Brambilla E.M."/>
            <person name="Rohde M."/>
            <person name="Spring S."/>
            <person name="Sikorski J."/>
            <person name="Goker M."/>
            <person name="Woyke T."/>
            <person name="Bristow J."/>
            <person name="Eisen J.A."/>
            <person name="Markowitz V."/>
            <person name="Hugenholtz P."/>
            <person name="Kyrpides N.C."/>
            <person name="Klenk H.P."/>
            <person name="Detter J.C."/>
        </authorList>
    </citation>
    <scope>NUCLEOTIDE SEQUENCE [LARGE SCALE GENOMIC DNA]</scope>
    <source>
        <strain evidence="6">ATCC BAA-921 / DSM 16994 / JCM 11577 / YK-1</strain>
    </source>
</reference>
<keyword evidence="6" id="KW-1185">Reference proteome</keyword>
<dbReference type="InterPro" id="IPR058625">
    <property type="entry name" value="MdtA-like_BSH"/>
</dbReference>
<feature type="region of interest" description="Disordered" evidence="2">
    <location>
        <begin position="225"/>
        <end position="244"/>
    </location>
</feature>
<feature type="signal peptide" evidence="3">
    <location>
        <begin position="1"/>
        <end position="20"/>
    </location>
</feature>
<dbReference type="GO" id="GO:1990281">
    <property type="term" value="C:efflux pump complex"/>
    <property type="evidence" value="ECO:0007669"/>
    <property type="project" value="TreeGrafter"/>
</dbReference>
<dbReference type="InterPro" id="IPR006143">
    <property type="entry name" value="RND_pump_MFP"/>
</dbReference>
<evidence type="ECO:0000256" key="2">
    <source>
        <dbReference type="SAM" id="MobiDB-lite"/>
    </source>
</evidence>
<dbReference type="AlphaFoldDB" id="E4U196"/>
<gene>
    <name evidence="5" type="ordered locus">Sulku_1772</name>
</gene>
<proteinExistence type="inferred from homology"/>
<dbReference type="EMBL" id="CP002355">
    <property type="protein sequence ID" value="ADR34433.1"/>
    <property type="molecule type" value="Genomic_DNA"/>
</dbReference>
<name>E4U196_SULKY</name>
<accession>E4U196</accession>
<dbReference type="PANTHER" id="PTHR30469:SF15">
    <property type="entry name" value="HLYD FAMILY OF SECRETION PROTEINS"/>
    <property type="match status" value="1"/>
</dbReference>
<dbReference type="SUPFAM" id="SSF111369">
    <property type="entry name" value="HlyD-like secretion proteins"/>
    <property type="match status" value="1"/>
</dbReference>
<dbReference type="Gene3D" id="1.10.287.470">
    <property type="entry name" value="Helix hairpin bin"/>
    <property type="match status" value="1"/>
</dbReference>
<dbReference type="OrthoDB" id="5342664at2"/>
<keyword evidence="3" id="KW-0732">Signal</keyword>
<dbReference type="Gene3D" id="2.40.50.100">
    <property type="match status" value="1"/>
</dbReference>
<dbReference type="GO" id="GO:0015562">
    <property type="term" value="F:efflux transmembrane transporter activity"/>
    <property type="evidence" value="ECO:0007669"/>
    <property type="project" value="TreeGrafter"/>
</dbReference>
<organism evidence="5 6">
    <name type="scientific">Sulfuricurvum kujiense (strain ATCC BAA-921 / DSM 16994 / JCM 11577 / YK-1)</name>
    <dbReference type="NCBI Taxonomy" id="709032"/>
    <lineage>
        <taxon>Bacteria</taxon>
        <taxon>Pseudomonadati</taxon>
        <taxon>Campylobacterota</taxon>
        <taxon>Epsilonproteobacteria</taxon>
        <taxon>Campylobacterales</taxon>
        <taxon>Sulfurimonadaceae</taxon>
        <taxon>Sulfuricurvum</taxon>
    </lineage>
</organism>
<dbReference type="NCBIfam" id="TIGR01730">
    <property type="entry name" value="RND_mfp"/>
    <property type="match status" value="1"/>
</dbReference>
<dbReference type="eggNOG" id="COG0845">
    <property type="taxonomic scope" value="Bacteria"/>
</dbReference>
<dbReference type="STRING" id="709032.Sulku_1772"/>
<dbReference type="PANTHER" id="PTHR30469">
    <property type="entry name" value="MULTIDRUG RESISTANCE PROTEIN MDTA"/>
    <property type="match status" value="1"/>
</dbReference>
<evidence type="ECO:0000256" key="1">
    <source>
        <dbReference type="ARBA" id="ARBA00009477"/>
    </source>
</evidence>
<dbReference type="Proteomes" id="UP000008721">
    <property type="component" value="Chromosome"/>
</dbReference>
<dbReference type="HOGENOM" id="CLU_097838_0_0_7"/>
<evidence type="ECO:0000259" key="4">
    <source>
        <dbReference type="Pfam" id="PF25917"/>
    </source>
</evidence>